<feature type="domain" description="Membrane transport protein MMPL" evidence="7">
    <location>
        <begin position="91"/>
        <end position="365"/>
    </location>
</feature>
<accession>A0A0D8FVR7</accession>
<evidence type="ECO:0000256" key="1">
    <source>
        <dbReference type="ARBA" id="ARBA00004651"/>
    </source>
</evidence>
<keyword evidence="2" id="KW-1003">Cell membrane</keyword>
<evidence type="ECO:0000256" key="6">
    <source>
        <dbReference type="SAM" id="Phobius"/>
    </source>
</evidence>
<keyword evidence="4 6" id="KW-1133">Transmembrane helix</keyword>
<dbReference type="Gene3D" id="1.20.1640.10">
    <property type="entry name" value="Multidrug efflux transporter AcrB transmembrane domain"/>
    <property type="match status" value="2"/>
</dbReference>
<evidence type="ECO:0000259" key="7">
    <source>
        <dbReference type="Pfam" id="PF03176"/>
    </source>
</evidence>
<dbReference type="Pfam" id="PF03176">
    <property type="entry name" value="MMPL"/>
    <property type="match status" value="2"/>
</dbReference>
<feature type="transmembrane region" description="Helical" evidence="6">
    <location>
        <begin position="365"/>
        <end position="385"/>
    </location>
</feature>
<keyword evidence="5 6" id="KW-0472">Membrane</keyword>
<evidence type="ECO:0000313" key="8">
    <source>
        <dbReference type="EMBL" id="KJE77049.1"/>
    </source>
</evidence>
<reference evidence="8 9" key="1">
    <citation type="submission" date="2015-01" db="EMBL/GenBank/DDBJ databases">
        <title>Draft genome of the acidophilic iron oxidizer Ferrimicrobium acidiphilum strain T23.</title>
        <authorList>
            <person name="Poehlein A."/>
            <person name="Eisen S."/>
            <person name="Schloemann M."/>
            <person name="Johnson B.D."/>
            <person name="Daniel R."/>
            <person name="Muehling M."/>
        </authorList>
    </citation>
    <scope>NUCLEOTIDE SEQUENCE [LARGE SCALE GENOMIC DNA]</scope>
    <source>
        <strain evidence="8 9">T23</strain>
    </source>
</reference>
<feature type="transmembrane region" description="Helical" evidence="6">
    <location>
        <begin position="554"/>
        <end position="574"/>
    </location>
</feature>
<feature type="transmembrane region" description="Helical" evidence="6">
    <location>
        <begin position="180"/>
        <end position="200"/>
    </location>
</feature>
<gene>
    <name evidence="8" type="primary">ydfJ</name>
    <name evidence="8" type="ORF">FEAC_11750</name>
</gene>
<dbReference type="RefSeq" id="WP_035388963.1">
    <property type="nucleotide sequence ID" value="NZ_JQKF01000008.1"/>
</dbReference>
<feature type="domain" description="Membrane transport protein MMPL" evidence="7">
    <location>
        <begin position="458"/>
        <end position="699"/>
    </location>
</feature>
<dbReference type="GeneID" id="78372407"/>
<name>A0A0D8FVR7_9ACTN</name>
<comment type="caution">
    <text evidence="8">The sequence shown here is derived from an EMBL/GenBank/DDBJ whole genome shotgun (WGS) entry which is preliminary data.</text>
</comment>
<dbReference type="eggNOG" id="COG2409">
    <property type="taxonomic scope" value="Bacteria"/>
</dbReference>
<dbReference type="PANTHER" id="PTHR33406">
    <property type="entry name" value="MEMBRANE PROTEIN MJ1562-RELATED"/>
    <property type="match status" value="1"/>
</dbReference>
<evidence type="ECO:0000256" key="5">
    <source>
        <dbReference type="ARBA" id="ARBA00023136"/>
    </source>
</evidence>
<comment type="subcellular location">
    <subcellularLocation>
        <location evidence="1">Cell membrane</location>
        <topology evidence="1">Multi-pass membrane protein</topology>
    </subcellularLocation>
</comment>
<proteinExistence type="predicted"/>
<feature type="transmembrane region" description="Helical" evidence="6">
    <location>
        <begin position="519"/>
        <end position="542"/>
    </location>
</feature>
<sequence>MTTQLGLLERLGRACAGKPLRTIGIWFVVLIAAVAGHRAISGVYQNSINLHGTQASIGFTLLKRNDPASSGYTGLVVVSGVDLLSKSKAIDQSEVNLAKLADVVAVSNPLSSNASALSRPGTTALITVHLKVLPASLGKTYANPLYRAMEPATRAGLHVNYGGGFDAVVNPPTKDISSEAIGFGVAIIVLVVSFGSLIATGLPLVTAIFSVGIGVSILGIVASVITFGTASPTLALMIGLGVGIDYAVFLSTRFRQRIMDGLDPVTAASRTVATSGHAVLVAAASVSIALFGLYASGITFFGQLGFAAFFGVLTAAAGAITLVPAGLSLAGSRIDRWHIGRPVAEAGDSNDLWHRYAYHLQRRPFLYLLGGLIVLAILIVPFFSIQLGNVGDSSYPTTFTSRRAYDEIARAFGPGANGPLVAVIDIGHYQGSASTLGHNLYHQLIRLGDVASVSPPKLTPNGAILTSTIVPKSGPDSQQTNALFSTLVNTTLPSVTHASGVKGYITGATALQIQFDQTISSHLVVTIILVLVVAFLVIMSVFRSLVLAVKAVIMNLLSIGAAYGVLVATFQWGWGRSLLGVPQNVSIEAYVPLIVFAVVFGLSMDYEVFLLSRVREVWTLTASNAEAVSEGLSSTGRVISAAALIMASVFFAFVGSSDVVIKMFAVGFGVSVLIDATVVRLLLVPSIMTLLGDNSWWMPRWLDTLLPHIDAEGEQ</sequence>
<dbReference type="AlphaFoldDB" id="A0A0D8FVR7"/>
<feature type="transmembrane region" description="Helical" evidence="6">
    <location>
        <begin position="589"/>
        <end position="611"/>
    </location>
</feature>
<keyword evidence="3 6" id="KW-0812">Transmembrane</keyword>
<dbReference type="PATRIC" id="fig|1121877.4.peg.1292"/>
<dbReference type="PANTHER" id="PTHR33406:SF13">
    <property type="entry name" value="MEMBRANE PROTEIN YDFJ"/>
    <property type="match status" value="1"/>
</dbReference>
<organism evidence="8 9">
    <name type="scientific">Ferrimicrobium acidiphilum DSM 19497</name>
    <dbReference type="NCBI Taxonomy" id="1121877"/>
    <lineage>
        <taxon>Bacteria</taxon>
        <taxon>Bacillati</taxon>
        <taxon>Actinomycetota</taxon>
        <taxon>Acidimicrobiia</taxon>
        <taxon>Acidimicrobiales</taxon>
        <taxon>Acidimicrobiaceae</taxon>
        <taxon>Ferrimicrobium</taxon>
    </lineage>
</organism>
<feature type="transmembrane region" description="Helical" evidence="6">
    <location>
        <begin position="272"/>
        <end position="294"/>
    </location>
</feature>
<keyword evidence="9" id="KW-1185">Reference proteome</keyword>
<dbReference type="OrthoDB" id="7051771at2"/>
<evidence type="ECO:0000256" key="4">
    <source>
        <dbReference type="ARBA" id="ARBA00022989"/>
    </source>
</evidence>
<dbReference type="SUPFAM" id="SSF82866">
    <property type="entry name" value="Multidrug efflux transporter AcrB transmembrane domain"/>
    <property type="match status" value="2"/>
</dbReference>
<feature type="transmembrane region" description="Helical" evidence="6">
    <location>
        <begin position="306"/>
        <end position="331"/>
    </location>
</feature>
<evidence type="ECO:0000256" key="3">
    <source>
        <dbReference type="ARBA" id="ARBA00022692"/>
    </source>
</evidence>
<dbReference type="STRING" id="1121877.FEAC_11750"/>
<feature type="transmembrane region" description="Helical" evidence="6">
    <location>
        <begin position="638"/>
        <end position="657"/>
    </location>
</feature>
<dbReference type="InterPro" id="IPR050545">
    <property type="entry name" value="Mycobact_MmpL"/>
</dbReference>
<dbReference type="Proteomes" id="UP000032336">
    <property type="component" value="Unassembled WGS sequence"/>
</dbReference>
<evidence type="ECO:0000256" key="2">
    <source>
        <dbReference type="ARBA" id="ARBA00022475"/>
    </source>
</evidence>
<feature type="transmembrane region" description="Helical" evidence="6">
    <location>
        <begin position="207"/>
        <end position="227"/>
    </location>
</feature>
<dbReference type="EMBL" id="JXUW01000008">
    <property type="protein sequence ID" value="KJE77049.1"/>
    <property type="molecule type" value="Genomic_DNA"/>
</dbReference>
<evidence type="ECO:0000313" key="9">
    <source>
        <dbReference type="Proteomes" id="UP000032336"/>
    </source>
</evidence>
<dbReference type="InterPro" id="IPR004869">
    <property type="entry name" value="MMPL_dom"/>
</dbReference>
<feature type="transmembrane region" description="Helical" evidence="6">
    <location>
        <begin position="20"/>
        <end position="40"/>
    </location>
</feature>
<feature type="transmembrane region" description="Helical" evidence="6">
    <location>
        <begin position="663"/>
        <end position="683"/>
    </location>
</feature>
<feature type="transmembrane region" description="Helical" evidence="6">
    <location>
        <begin position="233"/>
        <end position="251"/>
    </location>
</feature>
<protein>
    <submittedName>
        <fullName evidence="8">Membrane protein YdfJ</fullName>
    </submittedName>
</protein>
<dbReference type="GO" id="GO:0005886">
    <property type="term" value="C:plasma membrane"/>
    <property type="evidence" value="ECO:0007669"/>
    <property type="project" value="UniProtKB-SubCell"/>
</dbReference>